<dbReference type="PANTHER" id="PTHR30349:SF64">
    <property type="entry name" value="PROPHAGE INTEGRASE INTD-RELATED"/>
    <property type="match status" value="1"/>
</dbReference>
<evidence type="ECO:0000256" key="2">
    <source>
        <dbReference type="ARBA" id="ARBA00023125"/>
    </source>
</evidence>
<dbReference type="RefSeq" id="WP_301228333.1">
    <property type="nucleotide sequence ID" value="NZ_JAROCG010000001.1"/>
</dbReference>
<dbReference type="InterPro" id="IPR050090">
    <property type="entry name" value="Tyrosine_recombinase_XerCD"/>
</dbReference>
<accession>A0ABT8K6I9</accession>
<dbReference type="PROSITE" id="PS51898">
    <property type="entry name" value="TYR_RECOMBINASE"/>
    <property type="match status" value="1"/>
</dbReference>
<comment type="similarity">
    <text evidence="1">Belongs to the 'phage' integrase family.</text>
</comment>
<comment type="caution">
    <text evidence="7">The sequence shown here is derived from an EMBL/GenBank/DDBJ whole genome shotgun (WGS) entry which is preliminary data.</text>
</comment>
<evidence type="ECO:0000259" key="5">
    <source>
        <dbReference type="PROSITE" id="PS51898"/>
    </source>
</evidence>
<dbReference type="InterPro" id="IPR013762">
    <property type="entry name" value="Integrase-like_cat_sf"/>
</dbReference>
<dbReference type="PANTHER" id="PTHR30349">
    <property type="entry name" value="PHAGE INTEGRASE-RELATED"/>
    <property type="match status" value="1"/>
</dbReference>
<gene>
    <name evidence="7" type="ORF">P5G52_13960</name>
</gene>
<dbReference type="Proteomes" id="UP001174209">
    <property type="component" value="Unassembled WGS sequence"/>
</dbReference>
<feature type="domain" description="Tyr recombinase" evidence="5">
    <location>
        <begin position="172"/>
        <end position="366"/>
    </location>
</feature>
<keyword evidence="3" id="KW-0233">DNA recombination</keyword>
<organism evidence="7 8">
    <name type="scientific">Arthrobacter burdickii</name>
    <dbReference type="NCBI Taxonomy" id="3035920"/>
    <lineage>
        <taxon>Bacteria</taxon>
        <taxon>Bacillati</taxon>
        <taxon>Actinomycetota</taxon>
        <taxon>Actinomycetes</taxon>
        <taxon>Micrococcales</taxon>
        <taxon>Micrococcaceae</taxon>
        <taxon>Arthrobacter</taxon>
    </lineage>
</organism>
<name>A0ABT8K6I9_9MICC</name>
<dbReference type="CDD" id="cd01189">
    <property type="entry name" value="INT_ICEBs1_C_like"/>
    <property type="match status" value="1"/>
</dbReference>
<evidence type="ECO:0000256" key="1">
    <source>
        <dbReference type="ARBA" id="ARBA00008857"/>
    </source>
</evidence>
<dbReference type="EMBL" id="JAROCG010000001">
    <property type="protein sequence ID" value="MDN4611969.1"/>
    <property type="molecule type" value="Genomic_DNA"/>
</dbReference>
<evidence type="ECO:0000256" key="4">
    <source>
        <dbReference type="PROSITE-ProRule" id="PRU01248"/>
    </source>
</evidence>
<keyword evidence="8" id="KW-1185">Reference proteome</keyword>
<dbReference type="InterPro" id="IPR011010">
    <property type="entry name" value="DNA_brk_join_enz"/>
</dbReference>
<reference evidence="7" key="1">
    <citation type="submission" date="2023-06" db="EMBL/GenBank/DDBJ databases">
        <title>MT1 and MT2 Draft Genomes of Novel Species.</title>
        <authorList>
            <person name="Venkateswaran K."/>
        </authorList>
    </citation>
    <scope>NUCLEOTIDE SEQUENCE</scope>
    <source>
        <strain evidence="7">IIF3SC-B10</strain>
    </source>
</reference>
<evidence type="ECO:0000313" key="7">
    <source>
        <dbReference type="EMBL" id="MDN4611969.1"/>
    </source>
</evidence>
<dbReference type="PROSITE" id="PS51900">
    <property type="entry name" value="CB"/>
    <property type="match status" value="1"/>
</dbReference>
<keyword evidence="2 4" id="KW-0238">DNA-binding</keyword>
<evidence type="ECO:0000259" key="6">
    <source>
        <dbReference type="PROSITE" id="PS51900"/>
    </source>
</evidence>
<dbReference type="Gene3D" id="1.10.443.10">
    <property type="entry name" value="Intergrase catalytic core"/>
    <property type="match status" value="1"/>
</dbReference>
<dbReference type="InterPro" id="IPR044068">
    <property type="entry name" value="CB"/>
</dbReference>
<dbReference type="Gene3D" id="1.10.150.130">
    <property type="match status" value="1"/>
</dbReference>
<dbReference type="InterPro" id="IPR002104">
    <property type="entry name" value="Integrase_catalytic"/>
</dbReference>
<dbReference type="SUPFAM" id="SSF56349">
    <property type="entry name" value="DNA breaking-rejoining enzymes"/>
    <property type="match status" value="1"/>
</dbReference>
<dbReference type="InterPro" id="IPR010998">
    <property type="entry name" value="Integrase_recombinase_N"/>
</dbReference>
<sequence>MASIVERPRKSGEITYTVRWRDPITRKQDSTTTTDKSHANTLKRLLDANGQSFDTAHRILLEQSSLAPTLTSVIERHVGLLTNISVGTENKYRTYLRLYLDAKLGGRPVDSIEYDDVVAWIKWMQWEGKSAKTIANVHGLLSAAMSTAVRLKLRPENPCKSIILPKADHIVEPVTFLTHEEFRLLMRFAHPHYVPLFQFLVGTGLRMGEATALVASDFDLIGSTPSVRVSKAWKQDGAGGYYVGPPKTRRSRRTVALAPDTVAVVSPLVKRAQLTKGEVFTSPMGKTMRSGTVYRRAWHPAIIAAQAHGLEKQPRLHDLRHTHASWMLNAGTDIFKLSRRLGHESTTTTTDLYSHLLPEALESTAVSAQRAIAGV</sequence>
<evidence type="ECO:0000313" key="8">
    <source>
        <dbReference type="Proteomes" id="UP001174209"/>
    </source>
</evidence>
<feature type="domain" description="Core-binding (CB)" evidence="6">
    <location>
        <begin position="68"/>
        <end position="149"/>
    </location>
</feature>
<protein>
    <submittedName>
        <fullName evidence="7">Site-specific integrase</fullName>
    </submittedName>
</protein>
<evidence type="ECO:0000256" key="3">
    <source>
        <dbReference type="ARBA" id="ARBA00023172"/>
    </source>
</evidence>
<dbReference type="Pfam" id="PF00589">
    <property type="entry name" value="Phage_integrase"/>
    <property type="match status" value="1"/>
</dbReference>
<proteinExistence type="inferred from homology"/>